<reference evidence="2 3" key="1">
    <citation type="journal article" date="2019" name="Microorganisms">
        <title>Paenibacillus lutrae sp. nov., A Chitinolytic Species Isolated from A River Otter in Castril Natural Park, Granada, Spain.</title>
        <authorList>
            <person name="Rodriguez M."/>
            <person name="Reina J.C."/>
            <person name="Bejar V."/>
            <person name="Llamas I."/>
        </authorList>
    </citation>
    <scope>NUCLEOTIDE SEQUENCE [LARGE SCALE GENOMIC DNA]</scope>
    <source>
        <strain evidence="2 3">N10</strain>
    </source>
</reference>
<comment type="caution">
    <text evidence="2">The sequence shown here is derived from an EMBL/GenBank/DDBJ whole genome shotgun (WGS) entry which is preliminary data.</text>
</comment>
<sequence length="212" mass="24179">MNIITKKKLNIFPVCAVLASLTFFNMSNVTQAAAMYDAAFWPCKGFPTNVYADMKHYVDQSVTDLGYGWINQSARNGWDKITDADVGYGRVFDYQSADTRAFAGYYTWADYSGLMQAYYSNGSKVPDADYLRPETPFYKAHVLLNDYIMDELLYSDNERLKTAIHEWGHVMKLAHQSPPSSNNGVWDSVMITGQFSMLAPSWADEQNVKWKY</sequence>
<protein>
    <recommendedName>
        <fullName evidence="4">Peptidase M10 metallopeptidase domain-containing protein</fullName>
    </recommendedName>
</protein>
<evidence type="ECO:0000256" key="1">
    <source>
        <dbReference type="SAM" id="SignalP"/>
    </source>
</evidence>
<proteinExistence type="predicted"/>
<accession>A0A7X3K0R2</accession>
<gene>
    <name evidence="2" type="ORF">EDM21_17900</name>
</gene>
<dbReference type="SUPFAM" id="SSF55486">
    <property type="entry name" value="Metalloproteases ('zincins'), catalytic domain"/>
    <property type="match status" value="1"/>
</dbReference>
<dbReference type="Proteomes" id="UP000490800">
    <property type="component" value="Unassembled WGS sequence"/>
</dbReference>
<dbReference type="RefSeq" id="WP_157337720.1">
    <property type="nucleotide sequence ID" value="NZ_RHLK01000012.1"/>
</dbReference>
<feature type="signal peptide" evidence="1">
    <location>
        <begin position="1"/>
        <end position="32"/>
    </location>
</feature>
<organism evidence="2 3">
    <name type="scientific">Paenibacillus lutrae</name>
    <dbReference type="NCBI Taxonomy" id="2078573"/>
    <lineage>
        <taxon>Bacteria</taxon>
        <taxon>Bacillati</taxon>
        <taxon>Bacillota</taxon>
        <taxon>Bacilli</taxon>
        <taxon>Bacillales</taxon>
        <taxon>Paenibacillaceae</taxon>
        <taxon>Paenibacillus</taxon>
    </lineage>
</organism>
<keyword evidence="3" id="KW-1185">Reference proteome</keyword>
<dbReference type="OrthoDB" id="2467676at2"/>
<keyword evidence="1" id="KW-0732">Signal</keyword>
<dbReference type="EMBL" id="RHLK01000012">
    <property type="protein sequence ID" value="MVP01372.1"/>
    <property type="molecule type" value="Genomic_DNA"/>
</dbReference>
<evidence type="ECO:0008006" key="4">
    <source>
        <dbReference type="Google" id="ProtNLM"/>
    </source>
</evidence>
<feature type="chain" id="PRO_5030870035" description="Peptidase M10 metallopeptidase domain-containing protein" evidence="1">
    <location>
        <begin position="33"/>
        <end position="212"/>
    </location>
</feature>
<name>A0A7X3K0R2_9BACL</name>
<evidence type="ECO:0000313" key="3">
    <source>
        <dbReference type="Proteomes" id="UP000490800"/>
    </source>
</evidence>
<dbReference type="AlphaFoldDB" id="A0A7X3K0R2"/>
<evidence type="ECO:0000313" key="2">
    <source>
        <dbReference type="EMBL" id="MVP01372.1"/>
    </source>
</evidence>